<dbReference type="InterPro" id="IPR029058">
    <property type="entry name" value="AB_hydrolase_fold"/>
</dbReference>
<gene>
    <name evidence="1" type="ORF">KE626_18160</name>
</gene>
<dbReference type="PROSITE" id="PS51257">
    <property type="entry name" value="PROKAR_LIPOPROTEIN"/>
    <property type="match status" value="1"/>
</dbReference>
<dbReference type="Proteomes" id="UP000676386">
    <property type="component" value="Unassembled WGS sequence"/>
</dbReference>
<dbReference type="SUPFAM" id="SSF53474">
    <property type="entry name" value="alpha/beta-Hydrolases"/>
    <property type="match status" value="1"/>
</dbReference>
<keyword evidence="2" id="KW-1185">Reference proteome</keyword>
<protein>
    <recommendedName>
        <fullName evidence="3">Chlorophyllase enzyme</fullName>
    </recommendedName>
</protein>
<dbReference type="Gene3D" id="3.40.50.1820">
    <property type="entry name" value="alpha/beta hydrolase"/>
    <property type="match status" value="1"/>
</dbReference>
<name>A0ABS5J1Z5_9BACT</name>
<evidence type="ECO:0000313" key="1">
    <source>
        <dbReference type="EMBL" id="MBS0029253.1"/>
    </source>
</evidence>
<comment type="caution">
    <text evidence="1">The sequence shown here is derived from an EMBL/GenBank/DDBJ whole genome shotgun (WGS) entry which is preliminary data.</text>
</comment>
<proteinExistence type="predicted"/>
<sequence>MTKVSRIILFLILAIVSLGSTSCLATKSRVHNRSSDPTYEVLLDTIRLFDQLRSREVPIAIFKPKRYTANVQHVVIFSHGYGENRPGSYLAYSYLTRFLASKGFFVASIQHELPTDSLIPSSGIPQIVRRPFWDRGADNILFVINELKKSNPELDFANVALIGHSNGGDMVALFPQKYPNVARKIITLDNRRMALPGTSDPKVYSLRSSDQPADVDVLPTDEKQKRLGMTIIKLSSTKHNDMNDFGNEEQHAEINNYVLEFLRDR</sequence>
<reference evidence="1 2" key="1">
    <citation type="submission" date="2021-04" db="EMBL/GenBank/DDBJ databases">
        <title>Chitinophaga sp. nov., isolated from the rhizosphere soil.</title>
        <authorList>
            <person name="He S."/>
        </authorList>
    </citation>
    <scope>NUCLEOTIDE SEQUENCE [LARGE SCALE GENOMIC DNA]</scope>
    <source>
        <strain evidence="1 2">2R12</strain>
    </source>
</reference>
<evidence type="ECO:0000313" key="2">
    <source>
        <dbReference type="Proteomes" id="UP000676386"/>
    </source>
</evidence>
<dbReference type="EMBL" id="JAGTXB010000008">
    <property type="protein sequence ID" value="MBS0029253.1"/>
    <property type="molecule type" value="Genomic_DNA"/>
</dbReference>
<dbReference type="RefSeq" id="WP_211974344.1">
    <property type="nucleotide sequence ID" value="NZ_CBFHAM010000011.1"/>
</dbReference>
<organism evidence="1 2">
    <name type="scientific">Chitinophaga hostae</name>
    <dbReference type="NCBI Taxonomy" id="2831022"/>
    <lineage>
        <taxon>Bacteria</taxon>
        <taxon>Pseudomonadati</taxon>
        <taxon>Bacteroidota</taxon>
        <taxon>Chitinophagia</taxon>
        <taxon>Chitinophagales</taxon>
        <taxon>Chitinophagaceae</taxon>
        <taxon>Chitinophaga</taxon>
    </lineage>
</organism>
<evidence type="ECO:0008006" key="3">
    <source>
        <dbReference type="Google" id="ProtNLM"/>
    </source>
</evidence>
<accession>A0ABS5J1Z5</accession>